<dbReference type="PANTHER" id="PTHR43297">
    <property type="entry name" value="OLIGOPEPTIDE TRANSPORT ATP-BINDING PROTEIN APPD"/>
    <property type="match status" value="1"/>
</dbReference>
<dbReference type="InterPro" id="IPR027417">
    <property type="entry name" value="P-loop_NTPase"/>
</dbReference>
<dbReference type="RefSeq" id="WP_119794672.1">
    <property type="nucleotide sequence ID" value="NZ_QYZD01000015.1"/>
</dbReference>
<dbReference type="GO" id="GO:0005886">
    <property type="term" value="C:plasma membrane"/>
    <property type="evidence" value="ECO:0007669"/>
    <property type="project" value="UniProtKB-SubCell"/>
</dbReference>
<keyword evidence="7" id="KW-0472">Membrane</keyword>
<evidence type="ECO:0000256" key="7">
    <source>
        <dbReference type="ARBA" id="ARBA00023136"/>
    </source>
</evidence>
<dbReference type="GO" id="GO:0016887">
    <property type="term" value="F:ATP hydrolysis activity"/>
    <property type="evidence" value="ECO:0007669"/>
    <property type="project" value="InterPro"/>
</dbReference>
<dbReference type="PROSITE" id="PS50893">
    <property type="entry name" value="ABC_TRANSPORTER_2"/>
    <property type="match status" value="1"/>
</dbReference>
<keyword evidence="4" id="KW-1003">Cell membrane</keyword>
<dbReference type="Proteomes" id="UP000266177">
    <property type="component" value="Unassembled WGS sequence"/>
</dbReference>
<accession>A0A3A3GFK0</accession>
<comment type="subcellular location">
    <subcellularLocation>
        <location evidence="1">Cell membrane</location>
        <topology evidence="1">Peripheral membrane protein</topology>
    </subcellularLocation>
</comment>
<dbReference type="GO" id="GO:0005524">
    <property type="term" value="F:ATP binding"/>
    <property type="evidence" value="ECO:0007669"/>
    <property type="project" value="UniProtKB-KW"/>
</dbReference>
<evidence type="ECO:0000256" key="4">
    <source>
        <dbReference type="ARBA" id="ARBA00022475"/>
    </source>
</evidence>
<proteinExistence type="inferred from homology"/>
<dbReference type="Pfam" id="PF00005">
    <property type="entry name" value="ABC_tran"/>
    <property type="match status" value="1"/>
</dbReference>
<dbReference type="EMBL" id="QYZD01000015">
    <property type="protein sequence ID" value="RJG22581.1"/>
    <property type="molecule type" value="Genomic_DNA"/>
</dbReference>
<dbReference type="Pfam" id="PF08352">
    <property type="entry name" value="oligo_HPY"/>
    <property type="match status" value="1"/>
</dbReference>
<dbReference type="SUPFAM" id="SSF52540">
    <property type="entry name" value="P-loop containing nucleoside triphosphate hydrolases"/>
    <property type="match status" value="1"/>
</dbReference>
<dbReference type="SMART" id="SM00382">
    <property type="entry name" value="AAA"/>
    <property type="match status" value="1"/>
</dbReference>
<dbReference type="AlphaFoldDB" id="A0A3A3GFK0"/>
<dbReference type="InterPro" id="IPR013563">
    <property type="entry name" value="Oligopep_ABC_C"/>
</dbReference>
<evidence type="ECO:0000256" key="2">
    <source>
        <dbReference type="ARBA" id="ARBA00005417"/>
    </source>
</evidence>
<dbReference type="GO" id="GO:0015833">
    <property type="term" value="P:peptide transport"/>
    <property type="evidence" value="ECO:0007669"/>
    <property type="project" value="InterPro"/>
</dbReference>
<name>A0A3A3GFK0_PANTH</name>
<dbReference type="FunFam" id="3.40.50.300:FF:000016">
    <property type="entry name" value="Oligopeptide ABC transporter ATP-binding component"/>
    <property type="match status" value="1"/>
</dbReference>
<dbReference type="Gene3D" id="3.40.50.300">
    <property type="entry name" value="P-loop containing nucleotide triphosphate hydrolases"/>
    <property type="match status" value="1"/>
</dbReference>
<keyword evidence="5" id="KW-0547">Nucleotide-binding</keyword>
<evidence type="ECO:0000256" key="6">
    <source>
        <dbReference type="ARBA" id="ARBA00022840"/>
    </source>
</evidence>
<dbReference type="PANTHER" id="PTHR43297:SF2">
    <property type="entry name" value="DIPEPTIDE TRANSPORT ATP-BINDING PROTEIN DPPD"/>
    <property type="match status" value="1"/>
</dbReference>
<keyword evidence="3" id="KW-0813">Transport</keyword>
<sequence length="332" mass="37062">MNALLDIRKLSTYFYTGEGIVKAVDDVSLRIKEGETVCVVGESGCGKSVTAMSVMGLLPEPSGRVVSGEIRFDGQDIRHWSKEQLRRLRGNEIAIVFQEPMSAMNPVLTIGKQMTEPLREHLHLKEAAARAKAVELLQLVGIPRAEAILNAYPHELSGGMLQRVMIATALACGPRLLIADEPTTALDVTIQAQILDILHQVKEEMQTAILLITHDLGIVAEMADYVVVMYAGKIVEEAPVEELFDHPQHPYTQGLLRSKPVLHQRRKMLYSIPGQVPNPLELGSSCYFYDRCDQRTEACRTAHPELRRTAPDHHVACWLYGEGEERHERSID</sequence>
<dbReference type="InterPro" id="IPR003593">
    <property type="entry name" value="AAA+_ATPase"/>
</dbReference>
<reference evidence="9 10" key="1">
    <citation type="submission" date="2018-09" db="EMBL/GenBank/DDBJ databases">
        <title>Paenibacillus SK2017-BO5.</title>
        <authorList>
            <person name="Piskunova J.V."/>
            <person name="Dubiley S.A."/>
            <person name="Severinov K.V."/>
        </authorList>
    </citation>
    <scope>NUCLEOTIDE SEQUENCE [LARGE SCALE GENOMIC DNA]</scope>
    <source>
        <strain evidence="9 10">BO5</strain>
    </source>
</reference>
<dbReference type="InterPro" id="IPR017871">
    <property type="entry name" value="ABC_transporter-like_CS"/>
</dbReference>
<comment type="caution">
    <text evidence="9">The sequence shown here is derived from an EMBL/GenBank/DDBJ whole genome shotgun (WGS) entry which is preliminary data.</text>
</comment>
<evidence type="ECO:0000259" key="8">
    <source>
        <dbReference type="PROSITE" id="PS50893"/>
    </source>
</evidence>
<dbReference type="PROSITE" id="PS00211">
    <property type="entry name" value="ABC_TRANSPORTER_1"/>
    <property type="match status" value="1"/>
</dbReference>
<evidence type="ECO:0000313" key="10">
    <source>
        <dbReference type="Proteomes" id="UP000266177"/>
    </source>
</evidence>
<keyword evidence="6 9" id="KW-0067">ATP-binding</keyword>
<feature type="domain" description="ABC transporter" evidence="8">
    <location>
        <begin position="7"/>
        <end position="256"/>
    </location>
</feature>
<organism evidence="9 10">
    <name type="scientific">Paenibacillus thiaminolyticus</name>
    <name type="common">Bacillus thiaminolyticus</name>
    <dbReference type="NCBI Taxonomy" id="49283"/>
    <lineage>
        <taxon>Bacteria</taxon>
        <taxon>Bacillati</taxon>
        <taxon>Bacillota</taxon>
        <taxon>Bacilli</taxon>
        <taxon>Bacillales</taxon>
        <taxon>Paenibacillaceae</taxon>
        <taxon>Paenibacillus</taxon>
    </lineage>
</organism>
<evidence type="ECO:0000256" key="1">
    <source>
        <dbReference type="ARBA" id="ARBA00004202"/>
    </source>
</evidence>
<protein>
    <submittedName>
        <fullName evidence="9">ABC transporter ATP-binding protein</fullName>
    </submittedName>
</protein>
<comment type="similarity">
    <text evidence="2">Belongs to the ABC transporter superfamily.</text>
</comment>
<evidence type="ECO:0000256" key="5">
    <source>
        <dbReference type="ARBA" id="ARBA00022741"/>
    </source>
</evidence>
<gene>
    <name evidence="9" type="ORF">DQX05_16640</name>
</gene>
<dbReference type="NCBIfam" id="TIGR01727">
    <property type="entry name" value="oligo_HPY"/>
    <property type="match status" value="1"/>
</dbReference>
<dbReference type="InterPro" id="IPR003439">
    <property type="entry name" value="ABC_transporter-like_ATP-bd"/>
</dbReference>
<dbReference type="InterPro" id="IPR050388">
    <property type="entry name" value="ABC_Ni/Peptide_Import"/>
</dbReference>
<evidence type="ECO:0000313" key="9">
    <source>
        <dbReference type="EMBL" id="RJG22581.1"/>
    </source>
</evidence>
<evidence type="ECO:0000256" key="3">
    <source>
        <dbReference type="ARBA" id="ARBA00022448"/>
    </source>
</evidence>
<dbReference type="CDD" id="cd03257">
    <property type="entry name" value="ABC_NikE_OppD_transporters"/>
    <property type="match status" value="1"/>
</dbReference>
<dbReference type="OrthoDB" id="9802264at2"/>